<dbReference type="EMBL" id="OOIN01000005">
    <property type="protein sequence ID" value="SPO23294.1"/>
    <property type="molecule type" value="Genomic_DNA"/>
</dbReference>
<name>A0A5C3DXV0_9BASI</name>
<evidence type="ECO:0000313" key="2">
    <source>
        <dbReference type="EMBL" id="SPO23294.1"/>
    </source>
</evidence>
<reference evidence="2 3" key="1">
    <citation type="submission" date="2018-03" db="EMBL/GenBank/DDBJ databases">
        <authorList>
            <person name="Guldener U."/>
        </authorList>
    </citation>
    <scope>NUCLEOTIDE SEQUENCE [LARGE SCALE GENOMIC DNA]</scope>
    <source>
        <strain evidence="2 3">NBRC100155</strain>
    </source>
</reference>
<accession>A0A5C3DXV0</accession>
<dbReference type="Proteomes" id="UP000324022">
    <property type="component" value="Unassembled WGS sequence"/>
</dbReference>
<keyword evidence="3" id="KW-1185">Reference proteome</keyword>
<dbReference type="AlphaFoldDB" id="A0A5C3DXV0"/>
<evidence type="ECO:0000256" key="1">
    <source>
        <dbReference type="SAM" id="MobiDB-lite"/>
    </source>
</evidence>
<protein>
    <recommendedName>
        <fullName evidence="4">Serum paraoxonase/arylesterase</fullName>
    </recommendedName>
</protein>
<proteinExistence type="predicted"/>
<sequence length="623" mass="69418">MLVPVIISSVAAGLLSVTSYFPYKNHLKLHGDALSDTVLSTDHLLNLENCQPLSTRLPNEPAGPVEPSFCEDVVLDRRTGVAYLSCDPTRLTWDARVGIYEDGSQKLAAEYGTPGIWAWDTNRRSLARKLYISSPPPEYPIRPPADLLSTFHPLGIAVTASHPYFVEESDEGAEPKPEPPANLVIVANKPYADRPGVIDIFVHDLDKVGGKDHTTLRWLKRVEGEDLNGVHVDFDTNFSIDPFRIAIFAEQYSDTFDRDYPDPTHVKENPDILAGFKHDDIASVAARSVRIPSFFITSLPDRSSQPAPPSSVFSAVWQPVASYLSSQYSLTSDTLTRKVFLHHSSINKTLSVRLDGSDPDQWEGFPPLIQAWDGGGKKAGSNSSATALFIPSLTADQSKLQEWEQHWVRGIGGGIRDHRIHVNETTIDGLVNTIVRLYKTYTPSFVNFFAVEHESPIRALVVDEHGRSWTASNPNTRSVEKWIASQRDERRRRLGLPTSSPVALSSSERPPRPAGKIDQTTYVFRHFGSVVAHPWETEKLKLKKSKGVWLRKEFHTFNVFKSPAETKAQIEGRSDDELKQRGFLPTVPTGLAVDIKKKLLYVTGAYEERGIAVCKLPADWIEA</sequence>
<evidence type="ECO:0008006" key="4">
    <source>
        <dbReference type="Google" id="ProtNLM"/>
    </source>
</evidence>
<feature type="compositionally biased region" description="Polar residues" evidence="1">
    <location>
        <begin position="497"/>
        <end position="508"/>
    </location>
</feature>
<dbReference type="OrthoDB" id="5307922at2759"/>
<feature type="region of interest" description="Disordered" evidence="1">
    <location>
        <begin position="490"/>
        <end position="516"/>
    </location>
</feature>
<evidence type="ECO:0000313" key="3">
    <source>
        <dbReference type="Proteomes" id="UP000324022"/>
    </source>
</evidence>
<organism evidence="2 3">
    <name type="scientific">Ustilago trichophora</name>
    <dbReference type="NCBI Taxonomy" id="86804"/>
    <lineage>
        <taxon>Eukaryota</taxon>
        <taxon>Fungi</taxon>
        <taxon>Dikarya</taxon>
        <taxon>Basidiomycota</taxon>
        <taxon>Ustilaginomycotina</taxon>
        <taxon>Ustilaginomycetes</taxon>
        <taxon>Ustilaginales</taxon>
        <taxon>Ustilaginaceae</taxon>
        <taxon>Ustilago</taxon>
    </lineage>
</organism>
<gene>
    <name evidence="2" type="ORF">UTRI_01972</name>
</gene>